<dbReference type="GO" id="GO:0005634">
    <property type="term" value="C:nucleus"/>
    <property type="evidence" value="ECO:0007669"/>
    <property type="project" value="UniProtKB-SubCell"/>
</dbReference>
<dbReference type="PANTHER" id="PTHR12243:SF69">
    <property type="entry name" value="SI:CH73-59F11.3"/>
    <property type="match status" value="1"/>
</dbReference>
<proteinExistence type="predicted"/>
<dbReference type="PROSITE" id="PS51029">
    <property type="entry name" value="MADF"/>
    <property type="match status" value="1"/>
</dbReference>
<sequence>MEAHKIDIEKLISEVENQPPLWDMRKKEYSDRVMRRKCWEELVNLFAKENSTIDENKQLGNELHKKWKNIRDNFSRDIHQRKGKSGAGAYRKAPYVYTQRLQFQFLTNVILPRQTTSSLDNEYSSELDTNNPETPTLIYKEKYNSKIDKKRTHPVEEKILHSLENYEKRANKTMTEDDNYHFALSLVPSLIALPRHLNTKCRIEIMQTISKYATRTEANQTSDTPPPPHQQTSSITHYPSQSGLVQHPQEQYGVSQNAA</sequence>
<evidence type="ECO:0000313" key="6">
    <source>
        <dbReference type="Proteomes" id="UP001152888"/>
    </source>
</evidence>
<evidence type="ECO:0000256" key="1">
    <source>
        <dbReference type="PROSITE-ProRule" id="PRU00371"/>
    </source>
</evidence>
<feature type="region of interest" description="Disordered" evidence="2">
    <location>
        <begin position="216"/>
        <end position="259"/>
    </location>
</feature>
<evidence type="ECO:0000259" key="4">
    <source>
        <dbReference type="PROSITE" id="PS51031"/>
    </source>
</evidence>
<evidence type="ECO:0000259" key="3">
    <source>
        <dbReference type="PROSITE" id="PS51029"/>
    </source>
</evidence>
<comment type="subcellular location">
    <subcellularLocation>
        <location evidence="1">Nucleus</location>
    </subcellularLocation>
</comment>
<feature type="domain" description="MADF" evidence="3">
    <location>
        <begin position="10"/>
        <end position="109"/>
    </location>
</feature>
<dbReference type="Pfam" id="PF10545">
    <property type="entry name" value="MADF_DNA_bdg"/>
    <property type="match status" value="1"/>
</dbReference>
<keyword evidence="6" id="KW-1185">Reference proteome</keyword>
<protein>
    <recommendedName>
        <fullName evidence="7">MADF domain-containing protein</fullName>
    </recommendedName>
</protein>
<feature type="compositionally biased region" description="Polar residues" evidence="2">
    <location>
        <begin position="230"/>
        <end position="259"/>
    </location>
</feature>
<dbReference type="InterPro" id="IPR039353">
    <property type="entry name" value="TF_Adf1"/>
</dbReference>
<dbReference type="AlphaFoldDB" id="A0A9P0KHB7"/>
<evidence type="ECO:0000256" key="2">
    <source>
        <dbReference type="SAM" id="MobiDB-lite"/>
    </source>
</evidence>
<dbReference type="EMBL" id="CAKOFQ010006820">
    <property type="protein sequence ID" value="CAH1974262.1"/>
    <property type="molecule type" value="Genomic_DNA"/>
</dbReference>
<feature type="domain" description="BESS" evidence="4">
    <location>
        <begin position="176"/>
        <end position="215"/>
    </location>
</feature>
<dbReference type="GO" id="GO:0005667">
    <property type="term" value="C:transcription regulator complex"/>
    <property type="evidence" value="ECO:0007669"/>
    <property type="project" value="TreeGrafter"/>
</dbReference>
<evidence type="ECO:0008006" key="7">
    <source>
        <dbReference type="Google" id="ProtNLM"/>
    </source>
</evidence>
<dbReference type="InterPro" id="IPR006578">
    <property type="entry name" value="MADF-dom"/>
</dbReference>
<accession>A0A9P0KHB7</accession>
<reference evidence="5" key="1">
    <citation type="submission" date="2022-03" db="EMBL/GenBank/DDBJ databases">
        <authorList>
            <person name="Sayadi A."/>
        </authorList>
    </citation>
    <scope>NUCLEOTIDE SEQUENCE</scope>
</reference>
<keyword evidence="1" id="KW-0539">Nucleus</keyword>
<dbReference type="PROSITE" id="PS51031">
    <property type="entry name" value="BESS"/>
    <property type="match status" value="1"/>
</dbReference>
<gene>
    <name evidence="5" type="ORF">ACAOBT_LOCUS10979</name>
</gene>
<dbReference type="GO" id="GO:0003677">
    <property type="term" value="F:DNA binding"/>
    <property type="evidence" value="ECO:0007669"/>
    <property type="project" value="InterPro"/>
</dbReference>
<evidence type="ECO:0000313" key="5">
    <source>
        <dbReference type="EMBL" id="CAH1974262.1"/>
    </source>
</evidence>
<dbReference type="OrthoDB" id="6776244at2759"/>
<dbReference type="Proteomes" id="UP001152888">
    <property type="component" value="Unassembled WGS sequence"/>
</dbReference>
<organism evidence="5 6">
    <name type="scientific">Acanthoscelides obtectus</name>
    <name type="common">Bean weevil</name>
    <name type="synonym">Bruchus obtectus</name>
    <dbReference type="NCBI Taxonomy" id="200917"/>
    <lineage>
        <taxon>Eukaryota</taxon>
        <taxon>Metazoa</taxon>
        <taxon>Ecdysozoa</taxon>
        <taxon>Arthropoda</taxon>
        <taxon>Hexapoda</taxon>
        <taxon>Insecta</taxon>
        <taxon>Pterygota</taxon>
        <taxon>Neoptera</taxon>
        <taxon>Endopterygota</taxon>
        <taxon>Coleoptera</taxon>
        <taxon>Polyphaga</taxon>
        <taxon>Cucujiformia</taxon>
        <taxon>Chrysomeloidea</taxon>
        <taxon>Chrysomelidae</taxon>
        <taxon>Bruchinae</taxon>
        <taxon>Bruchini</taxon>
        <taxon>Acanthoscelides</taxon>
    </lineage>
</organism>
<dbReference type="Pfam" id="PF02944">
    <property type="entry name" value="BESS"/>
    <property type="match status" value="1"/>
</dbReference>
<dbReference type="PANTHER" id="PTHR12243">
    <property type="entry name" value="MADF DOMAIN TRANSCRIPTION FACTOR"/>
    <property type="match status" value="1"/>
</dbReference>
<name>A0A9P0KHB7_ACAOB</name>
<dbReference type="SMART" id="SM00595">
    <property type="entry name" value="MADF"/>
    <property type="match status" value="1"/>
</dbReference>
<comment type="caution">
    <text evidence="5">The sequence shown here is derived from an EMBL/GenBank/DDBJ whole genome shotgun (WGS) entry which is preliminary data.</text>
</comment>
<dbReference type="InterPro" id="IPR004210">
    <property type="entry name" value="BESS_motif"/>
</dbReference>
<dbReference type="GO" id="GO:0006357">
    <property type="term" value="P:regulation of transcription by RNA polymerase II"/>
    <property type="evidence" value="ECO:0007669"/>
    <property type="project" value="TreeGrafter"/>
</dbReference>